<organism evidence="5 6">
    <name type="scientific">Musa troglodytarum</name>
    <name type="common">fe'i banana</name>
    <dbReference type="NCBI Taxonomy" id="320322"/>
    <lineage>
        <taxon>Eukaryota</taxon>
        <taxon>Viridiplantae</taxon>
        <taxon>Streptophyta</taxon>
        <taxon>Embryophyta</taxon>
        <taxon>Tracheophyta</taxon>
        <taxon>Spermatophyta</taxon>
        <taxon>Magnoliopsida</taxon>
        <taxon>Liliopsida</taxon>
        <taxon>Zingiberales</taxon>
        <taxon>Musaceae</taxon>
        <taxon>Musa</taxon>
    </lineage>
</organism>
<proteinExistence type="inferred from homology"/>
<reference evidence="5" key="1">
    <citation type="submission" date="2022-05" db="EMBL/GenBank/DDBJ databases">
        <title>The Musa troglodytarum L. genome provides insights into the mechanism of non-climacteric behaviour and enrichment of carotenoids.</title>
        <authorList>
            <person name="Wang J."/>
        </authorList>
    </citation>
    <scope>NUCLEOTIDE SEQUENCE</scope>
    <source>
        <tissue evidence="5">Leaf</tissue>
    </source>
</reference>
<dbReference type="PANTHER" id="PTHR32241">
    <property type="entry name" value="PATATIN-LIKE PROTEIN 6"/>
    <property type="match status" value="1"/>
</dbReference>
<dbReference type="AlphaFoldDB" id="A0A9E7FEE7"/>
<evidence type="ECO:0000313" key="6">
    <source>
        <dbReference type="Proteomes" id="UP001055439"/>
    </source>
</evidence>
<dbReference type="Gene3D" id="3.40.1090.10">
    <property type="entry name" value="Cytosolic phospholipase A2 catalytic domain"/>
    <property type="match status" value="1"/>
</dbReference>
<sequence>MTLAYLKQALKSKFDNLDAKVSNYFHVITGINVEGIFVVMLFAIRGSAYPLFYANNTWCFLTNHDKHLFRRHLLFLYPPSHHLIGFCAECSKVRGDSGTAIGDEGHEEGNEETFKDRLILHNMVKLVLIPCYDLQSSSLLVFLQ</sequence>
<dbReference type="EMBL" id="CP097505">
    <property type="protein sequence ID" value="URD93731.1"/>
    <property type="molecule type" value="Genomic_DNA"/>
</dbReference>
<accession>A0A9E7FEE7</accession>
<dbReference type="GO" id="GO:0016042">
    <property type="term" value="P:lipid catabolic process"/>
    <property type="evidence" value="ECO:0007669"/>
    <property type="project" value="UniProtKB-KW"/>
</dbReference>
<evidence type="ECO:0000256" key="2">
    <source>
        <dbReference type="ARBA" id="ARBA00022801"/>
    </source>
</evidence>
<feature type="transmembrane region" description="Helical" evidence="4">
    <location>
        <begin position="24"/>
        <end position="44"/>
    </location>
</feature>
<evidence type="ECO:0000256" key="3">
    <source>
        <dbReference type="ARBA" id="ARBA00022963"/>
    </source>
</evidence>
<dbReference type="OrthoDB" id="1658288at2759"/>
<dbReference type="Proteomes" id="UP001055439">
    <property type="component" value="Chromosome 3"/>
</dbReference>
<keyword evidence="4" id="KW-0472">Membrane</keyword>
<evidence type="ECO:0000313" key="5">
    <source>
        <dbReference type="EMBL" id="URD93731.1"/>
    </source>
</evidence>
<name>A0A9E7FEE7_9LILI</name>
<keyword evidence="4" id="KW-0812">Transmembrane</keyword>
<gene>
    <name evidence="5" type="ORF">MUK42_19361</name>
</gene>
<keyword evidence="4" id="KW-1133">Transmembrane helix</keyword>
<keyword evidence="3" id="KW-0442">Lipid degradation</keyword>
<keyword evidence="3" id="KW-0443">Lipid metabolism</keyword>
<dbReference type="GO" id="GO:0016787">
    <property type="term" value="F:hydrolase activity"/>
    <property type="evidence" value="ECO:0007669"/>
    <property type="project" value="UniProtKB-KW"/>
</dbReference>
<evidence type="ECO:0000256" key="4">
    <source>
        <dbReference type="SAM" id="Phobius"/>
    </source>
</evidence>
<keyword evidence="6" id="KW-1185">Reference proteome</keyword>
<protein>
    <submittedName>
        <fullName evidence="5">Patatin-like phospholipase</fullName>
    </submittedName>
</protein>
<dbReference type="PANTHER" id="PTHR32241:SF3">
    <property type="entry name" value="PATATIN-LIKE PROTEIN 6"/>
    <property type="match status" value="1"/>
</dbReference>
<keyword evidence="2" id="KW-0378">Hydrolase</keyword>
<comment type="similarity">
    <text evidence="1">Belongs to the patatin family.</text>
</comment>
<evidence type="ECO:0000256" key="1">
    <source>
        <dbReference type="ARBA" id="ARBA00010240"/>
    </source>
</evidence>